<evidence type="ECO:0000256" key="1">
    <source>
        <dbReference type="SAM" id="SignalP"/>
    </source>
</evidence>
<gene>
    <name evidence="2" type="ORF">ACFP1F_02375</name>
</gene>
<dbReference type="EMBL" id="JBHSSN010000004">
    <property type="protein sequence ID" value="MFC6322612.1"/>
    <property type="molecule type" value="Genomic_DNA"/>
</dbReference>
<evidence type="ECO:0000313" key="2">
    <source>
        <dbReference type="EMBL" id="MFC6322612.1"/>
    </source>
</evidence>
<dbReference type="RefSeq" id="WP_125593155.1">
    <property type="nucleotide sequence ID" value="NZ_JBHSSN010000004.1"/>
</dbReference>
<dbReference type="Proteomes" id="UP001596186">
    <property type="component" value="Unassembled WGS sequence"/>
</dbReference>
<organism evidence="2 3">
    <name type="scientific">Companilactobacillus baiquanensis</name>
    <dbReference type="NCBI Taxonomy" id="2486005"/>
    <lineage>
        <taxon>Bacteria</taxon>
        <taxon>Bacillati</taxon>
        <taxon>Bacillota</taxon>
        <taxon>Bacilli</taxon>
        <taxon>Lactobacillales</taxon>
        <taxon>Lactobacillaceae</taxon>
        <taxon>Companilactobacillus</taxon>
    </lineage>
</organism>
<keyword evidence="1" id="KW-0732">Signal</keyword>
<name>A0ABW1UUA6_9LACO</name>
<sequence>MKKSMKYASILFSASLLLAPIFAPGLNYINVVEASDTDTGIDTERLQSIADEIKSNIGQPTFKNFGVSYTSLPVFFDSGFDTAKENGFPGSVFMQYYHANGLGFVDTGVFDDNDYLSSEDAKYLQDNNIYFQMIFYDANNKKITDAGYYISQDAVTMDLNMKYKVDGQSYSGNIPILEKSKMTYLDLDLESAKLQYPKEVTVKTGTTENDIQNIKYMNTKLIDTTSGSNMAIVGGTKEASSDGLLFGNKSDAIANLNSDTTAGVVDAGDPLEDGIYYRVVSAYLTLSAVNYMVIASYGDVDIDVGAEPDEYILPEYDDAPFKFVQKITVKTPSNNNGGNSDVLNGIVTTHTDKDSYSLYNDDNQKVDNRALAANSSWQVDKIRTINGIKQYRVSTHEWVNASDVDFIDGGQVTEGMTVTNLDIPKKVDLSSTHNIYNLHNSNKEVSTTRALAGGTSWLVDKIGTDMHGGIYYGVSSNEFVKADDGVNLVK</sequence>
<proteinExistence type="predicted"/>
<feature type="signal peptide" evidence="1">
    <location>
        <begin position="1"/>
        <end position="23"/>
    </location>
</feature>
<keyword evidence="3" id="KW-1185">Reference proteome</keyword>
<evidence type="ECO:0008006" key="4">
    <source>
        <dbReference type="Google" id="ProtNLM"/>
    </source>
</evidence>
<reference evidence="3" key="1">
    <citation type="journal article" date="2019" name="Int. J. Syst. Evol. Microbiol.">
        <title>The Global Catalogue of Microorganisms (GCM) 10K type strain sequencing project: providing services to taxonomists for standard genome sequencing and annotation.</title>
        <authorList>
            <consortium name="The Broad Institute Genomics Platform"/>
            <consortium name="The Broad Institute Genome Sequencing Center for Infectious Disease"/>
            <person name="Wu L."/>
            <person name="Ma J."/>
        </authorList>
    </citation>
    <scope>NUCLEOTIDE SEQUENCE [LARGE SCALE GENOMIC DNA]</scope>
    <source>
        <strain evidence="3">CCM 8895</strain>
    </source>
</reference>
<protein>
    <recommendedName>
        <fullName evidence="4">Surface layer protein A domain-containing protein</fullName>
    </recommendedName>
</protein>
<comment type="caution">
    <text evidence="2">The sequence shown here is derived from an EMBL/GenBank/DDBJ whole genome shotgun (WGS) entry which is preliminary data.</text>
</comment>
<feature type="chain" id="PRO_5047107887" description="Surface layer protein A domain-containing protein" evidence="1">
    <location>
        <begin position="24"/>
        <end position="490"/>
    </location>
</feature>
<accession>A0ABW1UUA6</accession>
<evidence type="ECO:0000313" key="3">
    <source>
        <dbReference type="Proteomes" id="UP001596186"/>
    </source>
</evidence>